<sequence>MNLRAWCASAACGAVLVLAAAAWSPAGTYVRSLGDGELRAAMAARDADRSLLDQIREEAASRYVPPVDASVDRWFRAIPGYEGREVDVEASYRATLQRPEDGLTFRYKPVAPAKRLADFPLEPVYKGNPAKPAASLMINVAWGNEYLEPMLETLRRNEVKATFFLDGSWLKRYPELALKIKEGGHEIGNHAYTHPDMSRLGPAQQRSQIERTSSLIEQTLGVKSLYFAPPSGSFNALTVKAAREQGMTTVLWTLDTVDWMKPQPHAVLAKISRGLKPGSLVLMHPTYASSRALQGIIDSAKQKGLSLVPVSETLSEERLDGAVESGR</sequence>
<dbReference type="CDD" id="cd10950">
    <property type="entry name" value="CE4_BsYlxY_like"/>
    <property type="match status" value="1"/>
</dbReference>
<dbReference type="PANTHER" id="PTHR10587:SF80">
    <property type="entry name" value="CHITOOLIGOSACCHARIDE DEACETYLASE"/>
    <property type="match status" value="1"/>
</dbReference>
<dbReference type="PROSITE" id="PS51677">
    <property type="entry name" value="NODB"/>
    <property type="match status" value="1"/>
</dbReference>
<proteinExistence type="predicted"/>
<reference evidence="3 4" key="1">
    <citation type="submission" date="2017-05" db="EMBL/GenBank/DDBJ databases">
        <title>Functional genome analysis of Paenibacillus pasadenensis strain R16: insights on endophytic life style and antifungal activity.</title>
        <authorList>
            <person name="Passera A."/>
            <person name="Marcolungo L."/>
            <person name="Casati P."/>
            <person name="Brasca M."/>
            <person name="Quaglino F."/>
            <person name="Delledonne M."/>
        </authorList>
    </citation>
    <scope>NUCLEOTIDE SEQUENCE [LARGE SCALE GENOMIC DNA]</scope>
    <source>
        <strain evidence="3 4">R16</strain>
    </source>
</reference>
<dbReference type="GO" id="GO:0016810">
    <property type="term" value="F:hydrolase activity, acting on carbon-nitrogen (but not peptide) bonds"/>
    <property type="evidence" value="ECO:0007669"/>
    <property type="project" value="InterPro"/>
</dbReference>
<dbReference type="GO" id="GO:0005975">
    <property type="term" value="P:carbohydrate metabolic process"/>
    <property type="evidence" value="ECO:0007669"/>
    <property type="project" value="InterPro"/>
</dbReference>
<dbReference type="SUPFAM" id="SSF88713">
    <property type="entry name" value="Glycoside hydrolase/deacetylase"/>
    <property type="match status" value="1"/>
</dbReference>
<dbReference type="InterPro" id="IPR050248">
    <property type="entry name" value="Polysacc_deacetylase_ArnD"/>
</dbReference>
<dbReference type="Proteomes" id="UP000234789">
    <property type="component" value="Unassembled WGS sequence"/>
</dbReference>
<keyword evidence="1" id="KW-0732">Signal</keyword>
<keyword evidence="4" id="KW-1185">Reference proteome</keyword>
<feature type="domain" description="NodB homology" evidence="2">
    <location>
        <begin position="132"/>
        <end position="308"/>
    </location>
</feature>
<evidence type="ECO:0000259" key="2">
    <source>
        <dbReference type="PROSITE" id="PS51677"/>
    </source>
</evidence>
<name>A0A2N5N722_9BACL</name>
<organism evidence="3 4">
    <name type="scientific">Paenibacillus pasadenensis</name>
    <dbReference type="NCBI Taxonomy" id="217090"/>
    <lineage>
        <taxon>Bacteria</taxon>
        <taxon>Bacillati</taxon>
        <taxon>Bacillota</taxon>
        <taxon>Bacilli</taxon>
        <taxon>Bacillales</taxon>
        <taxon>Paenibacillaceae</taxon>
        <taxon>Paenibacillus</taxon>
    </lineage>
</organism>
<evidence type="ECO:0000313" key="4">
    <source>
        <dbReference type="Proteomes" id="UP000234789"/>
    </source>
</evidence>
<gene>
    <name evidence="3" type="ORF">B8V81_4578</name>
</gene>
<accession>A0A2N5N722</accession>
<dbReference type="EMBL" id="NFEZ01000004">
    <property type="protein sequence ID" value="PLT46147.1"/>
    <property type="molecule type" value="Genomic_DNA"/>
</dbReference>
<dbReference type="InterPro" id="IPR011330">
    <property type="entry name" value="Glyco_hydro/deAcase_b/a-brl"/>
</dbReference>
<dbReference type="RefSeq" id="WP_043110851.1">
    <property type="nucleotide sequence ID" value="NZ_BIMM01000005.1"/>
</dbReference>
<evidence type="ECO:0000313" key="3">
    <source>
        <dbReference type="EMBL" id="PLT46147.1"/>
    </source>
</evidence>
<dbReference type="GO" id="GO:0016020">
    <property type="term" value="C:membrane"/>
    <property type="evidence" value="ECO:0007669"/>
    <property type="project" value="TreeGrafter"/>
</dbReference>
<dbReference type="Pfam" id="PF01522">
    <property type="entry name" value="Polysacc_deac_1"/>
    <property type="match status" value="1"/>
</dbReference>
<feature type="signal peptide" evidence="1">
    <location>
        <begin position="1"/>
        <end position="22"/>
    </location>
</feature>
<comment type="caution">
    <text evidence="3">The sequence shown here is derived from an EMBL/GenBank/DDBJ whole genome shotgun (WGS) entry which is preliminary data.</text>
</comment>
<dbReference type="PANTHER" id="PTHR10587">
    <property type="entry name" value="GLYCOSYL TRANSFERASE-RELATED"/>
    <property type="match status" value="1"/>
</dbReference>
<dbReference type="InterPro" id="IPR002509">
    <property type="entry name" value="NODB_dom"/>
</dbReference>
<evidence type="ECO:0000256" key="1">
    <source>
        <dbReference type="SAM" id="SignalP"/>
    </source>
</evidence>
<dbReference type="AlphaFoldDB" id="A0A2N5N722"/>
<feature type="chain" id="PRO_5039692685" evidence="1">
    <location>
        <begin position="23"/>
        <end position="327"/>
    </location>
</feature>
<dbReference type="Gene3D" id="3.20.20.370">
    <property type="entry name" value="Glycoside hydrolase/deacetylase"/>
    <property type="match status" value="1"/>
</dbReference>
<dbReference type="OrthoDB" id="9812065at2"/>
<protein>
    <submittedName>
        <fullName evidence="3">Putative Polysaccharide deacetylase</fullName>
    </submittedName>
</protein>